<dbReference type="Gene3D" id="3.30.360.10">
    <property type="entry name" value="Dihydrodipicolinate Reductase, domain 2"/>
    <property type="match status" value="1"/>
</dbReference>
<name>A0A6J6BEA9_9ZZZZ</name>
<dbReference type="PANTHER" id="PTHR32338">
    <property type="entry name" value="N-ACETYL-GAMMA-GLUTAMYL-PHOSPHATE REDUCTASE, CHLOROPLASTIC-RELATED-RELATED"/>
    <property type="match status" value="1"/>
</dbReference>
<sequence>MPQTSSVLGSNYVAIQVAVDSHTNRLVISVAIDNLVKGAAGQAIQNANLICGFPENLGLSGLGLGV</sequence>
<dbReference type="EMBL" id="CAEZSK010000040">
    <property type="protein sequence ID" value="CAB4537185.1"/>
    <property type="molecule type" value="Genomic_DNA"/>
</dbReference>
<organism evidence="1">
    <name type="scientific">freshwater metagenome</name>
    <dbReference type="NCBI Taxonomy" id="449393"/>
    <lineage>
        <taxon>unclassified sequences</taxon>
        <taxon>metagenomes</taxon>
        <taxon>ecological metagenomes</taxon>
    </lineage>
</organism>
<dbReference type="PANTHER" id="PTHR32338:SF10">
    <property type="entry name" value="N-ACETYL-GAMMA-GLUTAMYL-PHOSPHATE REDUCTASE, CHLOROPLASTIC-RELATED"/>
    <property type="match status" value="1"/>
</dbReference>
<reference evidence="1" key="1">
    <citation type="submission" date="2020-05" db="EMBL/GenBank/DDBJ databases">
        <authorList>
            <person name="Chiriac C."/>
            <person name="Salcher M."/>
            <person name="Ghai R."/>
            <person name="Kavagutti S V."/>
        </authorList>
    </citation>
    <scope>NUCLEOTIDE SEQUENCE</scope>
</reference>
<gene>
    <name evidence="1" type="ORF">UFOPK1419_00431</name>
</gene>
<dbReference type="InterPro" id="IPR050085">
    <property type="entry name" value="AGPR"/>
</dbReference>
<evidence type="ECO:0000313" key="1">
    <source>
        <dbReference type="EMBL" id="CAB4537185.1"/>
    </source>
</evidence>
<proteinExistence type="predicted"/>
<protein>
    <submittedName>
        <fullName evidence="1">Unannotated protein</fullName>
    </submittedName>
</protein>
<dbReference type="Gene3D" id="3.40.50.720">
    <property type="entry name" value="NAD(P)-binding Rossmann-like Domain"/>
    <property type="match status" value="1"/>
</dbReference>
<accession>A0A6J6BEA9</accession>
<dbReference type="AlphaFoldDB" id="A0A6J6BEA9"/>
<dbReference type="SUPFAM" id="SSF55347">
    <property type="entry name" value="Glyceraldehyde-3-phosphate dehydrogenase-like, C-terminal domain"/>
    <property type="match status" value="1"/>
</dbReference>